<dbReference type="GO" id="GO:0006782">
    <property type="term" value="P:protoporphyrinogen IX biosynthetic process"/>
    <property type="evidence" value="ECO:0007669"/>
    <property type="project" value="UniProtKB-UniPathway"/>
</dbReference>
<dbReference type="PANTHER" id="PTHR10755:SF0">
    <property type="entry name" value="OXYGEN-DEPENDENT COPROPORPHYRINOGEN-III OXIDASE, MITOCHONDRIAL"/>
    <property type="match status" value="1"/>
</dbReference>
<dbReference type="InterPro" id="IPR036406">
    <property type="entry name" value="Coprogen_oxidase_aer_sf"/>
</dbReference>
<keyword evidence="6" id="KW-0627">Porphyrin biosynthesis</keyword>
<evidence type="ECO:0000256" key="2">
    <source>
        <dbReference type="ARBA" id="ARBA00010644"/>
    </source>
</evidence>
<dbReference type="GO" id="GO:0005737">
    <property type="term" value="C:cytoplasm"/>
    <property type="evidence" value="ECO:0007669"/>
    <property type="project" value="TreeGrafter"/>
</dbReference>
<dbReference type="EMBL" id="JAGFBS010000007">
    <property type="protein sequence ID" value="KAG6378012.1"/>
    <property type="molecule type" value="Genomic_DNA"/>
</dbReference>
<sequence>MIARLRSQQALFSLFKALGDSFLPSLTPILERRMNAPSIPSERQWELLRCGRTVEFNLVVDRGTKFGLTALGIRSENI</sequence>
<organism evidence="7 8">
    <name type="scientific">Boletus reticuloceps</name>
    <dbReference type="NCBI Taxonomy" id="495285"/>
    <lineage>
        <taxon>Eukaryota</taxon>
        <taxon>Fungi</taxon>
        <taxon>Dikarya</taxon>
        <taxon>Basidiomycota</taxon>
        <taxon>Agaricomycotina</taxon>
        <taxon>Agaricomycetes</taxon>
        <taxon>Agaricomycetidae</taxon>
        <taxon>Boletales</taxon>
        <taxon>Boletineae</taxon>
        <taxon>Boletaceae</taxon>
        <taxon>Boletoideae</taxon>
        <taxon>Boletus</taxon>
    </lineage>
</organism>
<comment type="pathway">
    <text evidence="1">Porphyrin-containing compound metabolism; protoporphyrin-IX biosynthesis; protoporphyrinogen-IX from coproporphyrinogen-III (O2 route): step 1/1.</text>
</comment>
<comment type="subunit">
    <text evidence="3">Homodimer.</text>
</comment>
<gene>
    <name evidence="7" type="ORF">JVT61DRAFT_13689</name>
</gene>
<dbReference type="PANTHER" id="PTHR10755">
    <property type="entry name" value="COPROPORPHYRINOGEN III OXIDASE, MITOCHONDRIAL"/>
    <property type="match status" value="1"/>
</dbReference>
<reference evidence="7" key="1">
    <citation type="submission" date="2021-03" db="EMBL/GenBank/DDBJ databases">
        <title>Evolutionary innovations through gain and loss of genes in the ectomycorrhizal Boletales.</title>
        <authorList>
            <person name="Wu G."/>
            <person name="Miyauchi S."/>
            <person name="Morin E."/>
            <person name="Yang Z.-L."/>
            <person name="Xu J."/>
            <person name="Martin F.M."/>
        </authorList>
    </citation>
    <scope>NUCLEOTIDE SEQUENCE</scope>
    <source>
        <strain evidence="7">BR01</strain>
    </source>
</reference>
<dbReference type="EC" id="1.3.3.3" evidence="4"/>
<dbReference type="OrthoDB" id="3219254at2759"/>
<evidence type="ECO:0000256" key="3">
    <source>
        <dbReference type="ARBA" id="ARBA00011738"/>
    </source>
</evidence>
<dbReference type="SUPFAM" id="SSF102886">
    <property type="entry name" value="Coproporphyrinogen III oxidase"/>
    <property type="match status" value="1"/>
</dbReference>
<evidence type="ECO:0000256" key="6">
    <source>
        <dbReference type="ARBA" id="ARBA00023244"/>
    </source>
</evidence>
<evidence type="ECO:0000313" key="8">
    <source>
        <dbReference type="Proteomes" id="UP000683000"/>
    </source>
</evidence>
<dbReference type="UniPathway" id="UPA00251">
    <property type="reaction ID" value="UER00322"/>
</dbReference>
<protein>
    <recommendedName>
        <fullName evidence="4">coproporphyrinogen oxidase</fullName>
        <ecNumber evidence="4">1.3.3.3</ecNumber>
    </recommendedName>
</protein>
<accession>A0A8I2YUQ0</accession>
<proteinExistence type="inferred from homology"/>
<name>A0A8I2YUQ0_9AGAM</name>
<dbReference type="AlphaFoldDB" id="A0A8I2YUQ0"/>
<evidence type="ECO:0000256" key="1">
    <source>
        <dbReference type="ARBA" id="ARBA00005168"/>
    </source>
</evidence>
<evidence type="ECO:0000256" key="4">
    <source>
        <dbReference type="ARBA" id="ARBA00012869"/>
    </source>
</evidence>
<evidence type="ECO:0000313" key="7">
    <source>
        <dbReference type="EMBL" id="KAG6378012.1"/>
    </source>
</evidence>
<comment type="similarity">
    <text evidence="2">Belongs to the aerobic coproporphyrinogen-III oxidase family.</text>
</comment>
<comment type="caution">
    <text evidence="7">The sequence shown here is derived from an EMBL/GenBank/DDBJ whole genome shotgun (WGS) entry which is preliminary data.</text>
</comment>
<dbReference type="GO" id="GO:0004109">
    <property type="term" value="F:coproporphyrinogen oxidase activity"/>
    <property type="evidence" value="ECO:0007669"/>
    <property type="project" value="UniProtKB-EC"/>
</dbReference>
<dbReference type="InterPro" id="IPR001260">
    <property type="entry name" value="Coprogen_oxidase_aer"/>
</dbReference>
<dbReference type="Pfam" id="PF01218">
    <property type="entry name" value="Coprogen_oxidas"/>
    <property type="match status" value="1"/>
</dbReference>
<dbReference type="Gene3D" id="3.40.1500.10">
    <property type="entry name" value="Coproporphyrinogen III oxidase, aerobic"/>
    <property type="match status" value="1"/>
</dbReference>
<keyword evidence="8" id="KW-1185">Reference proteome</keyword>
<dbReference type="Proteomes" id="UP000683000">
    <property type="component" value="Unassembled WGS sequence"/>
</dbReference>
<keyword evidence="5" id="KW-0560">Oxidoreductase</keyword>
<evidence type="ECO:0000256" key="5">
    <source>
        <dbReference type="ARBA" id="ARBA00023002"/>
    </source>
</evidence>
<dbReference type="PRINTS" id="PR00073">
    <property type="entry name" value="COPRGNOXDASE"/>
</dbReference>